<dbReference type="PANTHER" id="PTHR43301">
    <property type="entry name" value="ARABINAN ENDO-1,5-ALPHA-L-ARABINOSIDASE"/>
    <property type="match status" value="1"/>
</dbReference>
<dbReference type="SUPFAM" id="SSF75005">
    <property type="entry name" value="Arabinanase/levansucrase/invertase"/>
    <property type="match status" value="1"/>
</dbReference>
<evidence type="ECO:0000256" key="6">
    <source>
        <dbReference type="RuleBase" id="RU361187"/>
    </source>
</evidence>
<accession>A0A162ES31</accession>
<dbReference type="STRING" id="519424.AZF04_16600"/>
<dbReference type="AlphaFoldDB" id="A0A162ES31"/>
<evidence type="ECO:0000256" key="2">
    <source>
        <dbReference type="ARBA" id="ARBA00009865"/>
    </source>
</evidence>
<feature type="site" description="Important for catalytic activity, responsible for pKa modulation of the active site Glu and correct orientation of both the proton donor and substrate" evidence="5">
    <location>
        <position position="127"/>
    </location>
</feature>
<protein>
    <submittedName>
        <fullName evidence="7">Glycoside hydrolase</fullName>
    </submittedName>
</protein>
<dbReference type="GO" id="GO:0005975">
    <property type="term" value="P:carbohydrate metabolic process"/>
    <property type="evidence" value="ECO:0007669"/>
    <property type="project" value="InterPro"/>
</dbReference>
<evidence type="ECO:0000256" key="4">
    <source>
        <dbReference type="ARBA" id="ARBA00023295"/>
    </source>
</evidence>
<keyword evidence="4 6" id="KW-0326">Glycosidase</keyword>
<dbReference type="InterPro" id="IPR006710">
    <property type="entry name" value="Glyco_hydro_43"/>
</dbReference>
<dbReference type="Proteomes" id="UP000075806">
    <property type="component" value="Unassembled WGS sequence"/>
</dbReference>
<keyword evidence="3 6" id="KW-0378">Hydrolase</keyword>
<dbReference type="InterPro" id="IPR023296">
    <property type="entry name" value="Glyco_hydro_beta-prop_sf"/>
</dbReference>
<dbReference type="PANTHER" id="PTHR43301:SF3">
    <property type="entry name" value="ARABINAN ENDO-1,5-ALPHA-L-ARABINOSIDASE A-RELATED"/>
    <property type="match status" value="1"/>
</dbReference>
<evidence type="ECO:0000256" key="1">
    <source>
        <dbReference type="ARBA" id="ARBA00004834"/>
    </source>
</evidence>
<evidence type="ECO:0000313" key="7">
    <source>
        <dbReference type="EMBL" id="KYG33578.1"/>
    </source>
</evidence>
<dbReference type="GO" id="GO:0004553">
    <property type="term" value="F:hydrolase activity, hydrolyzing O-glycosyl compounds"/>
    <property type="evidence" value="ECO:0007669"/>
    <property type="project" value="InterPro"/>
</dbReference>
<proteinExistence type="inferred from homology"/>
<dbReference type="OrthoDB" id="9763933at2"/>
<gene>
    <name evidence="7" type="ORF">AZF04_16600</name>
</gene>
<evidence type="ECO:0000256" key="3">
    <source>
        <dbReference type="ARBA" id="ARBA00022801"/>
    </source>
</evidence>
<dbReference type="Gene3D" id="2.115.10.20">
    <property type="entry name" value="Glycosyl hydrolase domain, family 43"/>
    <property type="match status" value="1"/>
</dbReference>
<keyword evidence="8" id="KW-1185">Reference proteome</keyword>
<comment type="similarity">
    <text evidence="2 6">Belongs to the glycosyl hydrolase 43 family.</text>
</comment>
<organism evidence="7 8">
    <name type="scientific">Alkalihalobacillus trypoxylicola</name>
    <dbReference type="NCBI Taxonomy" id="519424"/>
    <lineage>
        <taxon>Bacteria</taxon>
        <taxon>Bacillati</taxon>
        <taxon>Bacillota</taxon>
        <taxon>Bacilli</taxon>
        <taxon>Bacillales</taxon>
        <taxon>Bacillaceae</taxon>
        <taxon>Alkalihalobacillus</taxon>
    </lineage>
</organism>
<dbReference type="CDD" id="cd08981">
    <property type="entry name" value="GH43_Bt1873-like"/>
    <property type="match status" value="1"/>
</dbReference>
<dbReference type="RefSeq" id="WP_061947873.1">
    <property type="nucleotide sequence ID" value="NZ_LTAO01000006.1"/>
</dbReference>
<sequence>MLRSQDIRIRDPFVYVDKSNQIYYLYGTTDENVWSGEAYGFQAYQSKDLENWEGPYDVFKPQDDFWADRHFWAPEVHYYRGSYYMFASFKSEDKCRGTQILKSDLPLGPYQPITEEPITPREWECLDGTLYIDGEEKPWIIYCHEWLQITEGKIYAQKLSEDLRETISEPILLINAADAKWTNAVNDGVYVTDGPYLYTTENGELLLLWSSHSDTGYTIGTARSNSGHIEGPWEHNPLPLFAKDGGHGMVFKTLTGELMLTIHSPNKSPNERPIFIKLQETDSGLALLK</sequence>
<comment type="pathway">
    <text evidence="1">Glycan metabolism; L-arabinan degradation.</text>
</comment>
<name>A0A162ES31_9BACI</name>
<evidence type="ECO:0000313" key="8">
    <source>
        <dbReference type="Proteomes" id="UP000075806"/>
    </source>
</evidence>
<comment type="caution">
    <text evidence="7">The sequence shown here is derived from an EMBL/GenBank/DDBJ whole genome shotgun (WGS) entry which is preliminary data.</text>
</comment>
<dbReference type="InterPro" id="IPR050727">
    <property type="entry name" value="GH43_arabinanases"/>
</dbReference>
<evidence type="ECO:0000256" key="5">
    <source>
        <dbReference type="PIRSR" id="PIRSR606710-2"/>
    </source>
</evidence>
<reference evidence="7" key="1">
    <citation type="submission" date="2016-02" db="EMBL/GenBank/DDBJ databases">
        <title>Genome sequence of Bacillus trypoxylicola KCTC 13244(T).</title>
        <authorList>
            <person name="Jeong H."/>
            <person name="Park S.-H."/>
            <person name="Choi S.-K."/>
        </authorList>
    </citation>
    <scope>NUCLEOTIDE SEQUENCE [LARGE SCALE GENOMIC DNA]</scope>
    <source>
        <strain evidence="7">KCTC 13244</strain>
    </source>
</reference>
<dbReference type="Pfam" id="PF04616">
    <property type="entry name" value="Glyco_hydro_43"/>
    <property type="match status" value="1"/>
</dbReference>
<dbReference type="EMBL" id="LTAO01000006">
    <property type="protein sequence ID" value="KYG33578.1"/>
    <property type="molecule type" value="Genomic_DNA"/>
</dbReference>